<accession>A0A1G2HT52</accession>
<sequence>MHAILKMLNIFFVALGIIFFLLIVGAGCVWWANPYGMFSPGVSPTSVMNMMTGKTNVKIDSVDKNPLLNEQQEAQLEGLGIDPATLPSQITPAMEACFTAKLGQERTNQIIQGSAPTPIDFFKAQSCLSL</sequence>
<name>A0A1G2HT52_9BACT</name>
<keyword evidence="1" id="KW-1133">Transmembrane helix</keyword>
<reference evidence="2 3" key="1">
    <citation type="journal article" date="2016" name="Nat. Commun.">
        <title>Thousands of microbial genomes shed light on interconnected biogeochemical processes in an aquifer system.</title>
        <authorList>
            <person name="Anantharaman K."/>
            <person name="Brown C.T."/>
            <person name="Hug L.A."/>
            <person name="Sharon I."/>
            <person name="Castelle C.J."/>
            <person name="Probst A.J."/>
            <person name="Thomas B.C."/>
            <person name="Singh A."/>
            <person name="Wilkins M.J."/>
            <person name="Karaoz U."/>
            <person name="Brodie E.L."/>
            <person name="Williams K.H."/>
            <person name="Hubbard S.S."/>
            <person name="Banfield J.F."/>
        </authorList>
    </citation>
    <scope>NUCLEOTIDE SEQUENCE [LARGE SCALE GENOMIC DNA]</scope>
</reference>
<protein>
    <submittedName>
        <fullName evidence="2">Uncharacterized protein</fullName>
    </submittedName>
</protein>
<evidence type="ECO:0000256" key="1">
    <source>
        <dbReference type="SAM" id="Phobius"/>
    </source>
</evidence>
<gene>
    <name evidence="2" type="ORF">A2822_03530</name>
</gene>
<organism evidence="2 3">
    <name type="scientific">Candidatus Staskawiczbacteria bacterium RIFCSPHIGHO2_01_FULL_41_41</name>
    <dbReference type="NCBI Taxonomy" id="1802203"/>
    <lineage>
        <taxon>Bacteria</taxon>
        <taxon>Candidatus Staskawicziibacteriota</taxon>
    </lineage>
</organism>
<dbReference type="PROSITE" id="PS51257">
    <property type="entry name" value="PROKAR_LIPOPROTEIN"/>
    <property type="match status" value="1"/>
</dbReference>
<keyword evidence="1" id="KW-0812">Transmembrane</keyword>
<comment type="caution">
    <text evidence="2">The sequence shown here is derived from an EMBL/GenBank/DDBJ whole genome shotgun (WGS) entry which is preliminary data.</text>
</comment>
<evidence type="ECO:0000313" key="2">
    <source>
        <dbReference type="EMBL" id="OGZ65579.1"/>
    </source>
</evidence>
<dbReference type="Proteomes" id="UP000178774">
    <property type="component" value="Unassembled WGS sequence"/>
</dbReference>
<dbReference type="AlphaFoldDB" id="A0A1G2HT52"/>
<feature type="transmembrane region" description="Helical" evidence="1">
    <location>
        <begin position="7"/>
        <end position="32"/>
    </location>
</feature>
<proteinExistence type="predicted"/>
<dbReference type="EMBL" id="MHOP01000020">
    <property type="protein sequence ID" value="OGZ65579.1"/>
    <property type="molecule type" value="Genomic_DNA"/>
</dbReference>
<keyword evidence="1" id="KW-0472">Membrane</keyword>
<evidence type="ECO:0000313" key="3">
    <source>
        <dbReference type="Proteomes" id="UP000178774"/>
    </source>
</evidence>